<feature type="compositionally biased region" description="Low complexity" evidence="1">
    <location>
        <begin position="143"/>
        <end position="159"/>
    </location>
</feature>
<keyword evidence="2" id="KW-1133">Transmembrane helix</keyword>
<feature type="region of interest" description="Disordered" evidence="1">
    <location>
        <begin position="64"/>
        <end position="161"/>
    </location>
</feature>
<name>A0A372DSA4_9GAMM</name>
<dbReference type="RefSeq" id="WP_117201281.1">
    <property type="nucleotide sequence ID" value="NZ_JBHTBK010000005.1"/>
</dbReference>
<dbReference type="SUPFAM" id="SSF74653">
    <property type="entry name" value="TolA/TonB C-terminal domain"/>
    <property type="match status" value="1"/>
</dbReference>
<keyword evidence="2" id="KW-0472">Membrane</keyword>
<proteinExistence type="predicted"/>
<keyword evidence="4" id="KW-1185">Reference proteome</keyword>
<dbReference type="Gene3D" id="3.30.1150.10">
    <property type="match status" value="1"/>
</dbReference>
<gene>
    <name evidence="3" type="ORF">D0Y53_01180</name>
</gene>
<evidence type="ECO:0000313" key="3">
    <source>
        <dbReference type="EMBL" id="RFP62461.1"/>
    </source>
</evidence>
<comment type="caution">
    <text evidence="3">The sequence shown here is derived from an EMBL/GenBank/DDBJ whole genome shotgun (WGS) entry which is preliminary data.</text>
</comment>
<keyword evidence="2" id="KW-0812">Transmembrane</keyword>
<dbReference type="Proteomes" id="UP000262917">
    <property type="component" value="Unassembled WGS sequence"/>
</dbReference>
<dbReference type="AlphaFoldDB" id="A0A372DSA4"/>
<evidence type="ECO:0000256" key="2">
    <source>
        <dbReference type="SAM" id="Phobius"/>
    </source>
</evidence>
<protein>
    <submittedName>
        <fullName evidence="3">Protein TolA</fullName>
    </submittedName>
</protein>
<accession>A0A372DSA4</accession>
<feature type="compositionally biased region" description="Pro residues" evidence="1">
    <location>
        <begin position="69"/>
        <end position="98"/>
    </location>
</feature>
<organism evidence="3 4">
    <name type="scientific">Cognatiluteimonas weifangensis</name>
    <dbReference type="NCBI Taxonomy" id="2303539"/>
    <lineage>
        <taxon>Bacteria</taxon>
        <taxon>Pseudomonadati</taxon>
        <taxon>Pseudomonadota</taxon>
        <taxon>Gammaproteobacteria</taxon>
        <taxon>Lysobacterales</taxon>
        <taxon>Lysobacteraceae</taxon>
        <taxon>Cognatiluteimonas</taxon>
    </lineage>
</organism>
<dbReference type="OrthoDB" id="5948502at2"/>
<reference evidence="3 4" key="1">
    <citation type="submission" date="2018-08" db="EMBL/GenBank/DDBJ databases">
        <title>Lysobacter weifangensis sp. nov., a new member of the family 'Xanthomonadaceae', isolated from soil in a farmland.</title>
        <authorList>
            <person name="Zhao H."/>
        </authorList>
    </citation>
    <scope>NUCLEOTIDE SEQUENCE [LARGE SCALE GENOMIC DNA]</scope>
    <source>
        <strain evidence="3 4">WF-2</strain>
    </source>
</reference>
<feature type="transmembrane region" description="Helical" evidence="2">
    <location>
        <begin position="12"/>
        <end position="32"/>
    </location>
</feature>
<sequence length="307" mass="33701">MRETRADTRAAVVSALALHALLFALLFAGLWWTRTNAPASAAGPAIEADLVDPAALSAPLRRALDAPAEAPPPQPAAAAPPQPQPEPRPQDAPLPPQPQAQERLAEPDVREQARVERDAEAAQRAAREQEEKRRQEQIDLTQRQRQAAAEQQRRLAQQRELQDKLDRIRAERARAQREADLAEQKLRQLADARSRNAAETAASASPPPGNEGADQALLGQYVLAIQRAVESNWTRPDNIPAGAACRVLIVQLPGGEVLSAEVDPSCPYDELGRRSVEAAVLRAQPLPYAGFERVFRRRLNFTFRPSN</sequence>
<feature type="compositionally biased region" description="Basic and acidic residues" evidence="1">
    <location>
        <begin position="103"/>
        <end position="137"/>
    </location>
</feature>
<dbReference type="EMBL" id="QVPD01000001">
    <property type="protein sequence ID" value="RFP62461.1"/>
    <property type="molecule type" value="Genomic_DNA"/>
</dbReference>
<feature type="compositionally biased region" description="Basic and acidic residues" evidence="1">
    <location>
        <begin position="179"/>
        <end position="196"/>
    </location>
</feature>
<evidence type="ECO:0000256" key="1">
    <source>
        <dbReference type="SAM" id="MobiDB-lite"/>
    </source>
</evidence>
<feature type="region of interest" description="Disordered" evidence="1">
    <location>
        <begin position="179"/>
        <end position="214"/>
    </location>
</feature>
<evidence type="ECO:0000313" key="4">
    <source>
        <dbReference type="Proteomes" id="UP000262917"/>
    </source>
</evidence>